<feature type="region of interest" description="Disordered" evidence="1">
    <location>
        <begin position="40"/>
        <end position="100"/>
    </location>
</feature>
<dbReference type="Proteomes" id="UP000187429">
    <property type="component" value="Unassembled WGS sequence"/>
</dbReference>
<dbReference type="PANTHER" id="PTHR45920:SF7">
    <property type="entry name" value="FORMIN-G"/>
    <property type="match status" value="1"/>
</dbReference>
<feature type="compositionally biased region" description="Basic residues" evidence="1">
    <location>
        <begin position="73"/>
        <end position="82"/>
    </location>
</feature>
<feature type="region of interest" description="Disordered" evidence="1">
    <location>
        <begin position="201"/>
        <end position="267"/>
    </location>
</feature>
<feature type="compositionally biased region" description="Polar residues" evidence="1">
    <location>
        <begin position="89"/>
        <end position="100"/>
    </location>
</feature>
<evidence type="ECO:0000313" key="2">
    <source>
        <dbReference type="EMBL" id="OMJ29503.1"/>
    </source>
</evidence>
<proteinExistence type="predicted"/>
<dbReference type="GO" id="GO:0005856">
    <property type="term" value="C:cytoskeleton"/>
    <property type="evidence" value="ECO:0007669"/>
    <property type="project" value="TreeGrafter"/>
</dbReference>
<organism evidence="2 3">
    <name type="scientific">Smittium culicis</name>
    <dbReference type="NCBI Taxonomy" id="133412"/>
    <lineage>
        <taxon>Eukaryota</taxon>
        <taxon>Fungi</taxon>
        <taxon>Fungi incertae sedis</taxon>
        <taxon>Zoopagomycota</taxon>
        <taxon>Kickxellomycotina</taxon>
        <taxon>Harpellomycetes</taxon>
        <taxon>Harpellales</taxon>
        <taxon>Legeriomycetaceae</taxon>
        <taxon>Smittium</taxon>
    </lineage>
</organism>
<keyword evidence="3" id="KW-1185">Reference proteome</keyword>
<reference evidence="3" key="1">
    <citation type="submission" date="2017-01" db="EMBL/GenBank/DDBJ databases">
        <authorList>
            <person name="Wang Y."/>
            <person name="White M."/>
            <person name="Kvist S."/>
            <person name="Moncalvo J.-M."/>
        </authorList>
    </citation>
    <scope>NUCLEOTIDE SEQUENCE [LARGE SCALE GENOMIC DNA]</scope>
    <source>
        <strain evidence="3">ID-206-W2</strain>
    </source>
</reference>
<protein>
    <submittedName>
        <fullName evidence="2">Uncharacterized protein</fullName>
    </submittedName>
</protein>
<dbReference type="PANTHER" id="PTHR45920">
    <property type="entry name" value="FORMIN HOMOLOGY 2 DOMAIN CONTAINING, ISOFORM I"/>
    <property type="match status" value="1"/>
</dbReference>
<feature type="compositionally biased region" description="Pro residues" evidence="1">
    <location>
        <begin position="215"/>
        <end position="262"/>
    </location>
</feature>
<dbReference type="AlphaFoldDB" id="A0A1R1YRI1"/>
<dbReference type="GO" id="GO:0030866">
    <property type="term" value="P:cortical actin cytoskeleton organization"/>
    <property type="evidence" value="ECO:0007669"/>
    <property type="project" value="TreeGrafter"/>
</dbReference>
<name>A0A1R1YRI1_9FUNG</name>
<evidence type="ECO:0000313" key="3">
    <source>
        <dbReference type="Proteomes" id="UP000187429"/>
    </source>
</evidence>
<sequence length="274" mass="29531">MMTFTEIIGHDSRKSIVSLSGEYIPRRKTIKAGKTKVIEPKPLLKISTDPESIEKAIKEKKARGPPPSPPKSSKSRLHRKKSDYKLSDQKSPNLETPSSITTAVSYTEFEGIKSEKNLSVTTDKKSKRHSSIFNFSFGSTDTKYNQPDDVKISEHFFDDGYTSDIKEDSSLVMNSADSMKSEIESSIDKMKEEEISMLDMLEPHLLSGGKKLKGAPPPPPPPPSPGAGLAPPPPPPPPGGGMAPPPPPPPPGGMFPPPPPAPGMLSGTLLISIC</sequence>
<dbReference type="GO" id="GO:0005737">
    <property type="term" value="C:cytoplasm"/>
    <property type="evidence" value="ECO:0007669"/>
    <property type="project" value="TreeGrafter"/>
</dbReference>
<dbReference type="EMBL" id="LSSM01000265">
    <property type="protein sequence ID" value="OMJ29503.1"/>
    <property type="molecule type" value="Genomic_DNA"/>
</dbReference>
<dbReference type="GO" id="GO:0051015">
    <property type="term" value="F:actin filament binding"/>
    <property type="evidence" value="ECO:0007669"/>
    <property type="project" value="TreeGrafter"/>
</dbReference>
<comment type="caution">
    <text evidence="2">The sequence shown here is derived from an EMBL/GenBank/DDBJ whole genome shotgun (WGS) entry which is preliminary data.</text>
</comment>
<accession>A0A1R1YRI1</accession>
<evidence type="ECO:0000256" key="1">
    <source>
        <dbReference type="SAM" id="MobiDB-lite"/>
    </source>
</evidence>
<gene>
    <name evidence="2" type="ORF">AYI69_g992</name>
</gene>